<evidence type="ECO:0000256" key="5">
    <source>
        <dbReference type="SAM" id="MobiDB-lite"/>
    </source>
</evidence>
<keyword evidence="2" id="KW-0812">Transmembrane</keyword>
<feature type="region of interest" description="Disordered" evidence="5">
    <location>
        <begin position="30"/>
        <end position="91"/>
    </location>
</feature>
<evidence type="ECO:0000313" key="8">
    <source>
        <dbReference type="Proteomes" id="UP000371041"/>
    </source>
</evidence>
<dbReference type="Proteomes" id="UP000371041">
    <property type="component" value="Chromosome"/>
</dbReference>
<keyword evidence="4" id="KW-0472">Membrane</keyword>
<evidence type="ECO:0000256" key="4">
    <source>
        <dbReference type="ARBA" id="ARBA00023136"/>
    </source>
</evidence>
<dbReference type="GO" id="GO:0016020">
    <property type="term" value="C:membrane"/>
    <property type="evidence" value="ECO:0007669"/>
    <property type="project" value="UniProtKB-SubCell"/>
</dbReference>
<organism evidence="7 8">
    <name type="scientific">Allosaccharopolyspora coralli</name>
    <dbReference type="NCBI Taxonomy" id="2665642"/>
    <lineage>
        <taxon>Bacteria</taxon>
        <taxon>Bacillati</taxon>
        <taxon>Actinomycetota</taxon>
        <taxon>Actinomycetes</taxon>
        <taxon>Pseudonocardiales</taxon>
        <taxon>Pseudonocardiaceae</taxon>
        <taxon>Allosaccharopolyspora</taxon>
    </lineage>
</organism>
<evidence type="ECO:0008006" key="9">
    <source>
        <dbReference type="Google" id="ProtNLM"/>
    </source>
</evidence>
<sequence length="319" mass="33460">MIGIVICAGFLCLLGTAGLAEVADSGDDAAAPSYEPTYGDTDQDTDSTASSTISNPPTSTSETATPSTERPETSTVPPEPAEPEPVYALGNHPFNIPGNGAVETGCDLAAFAVATDAQEAYYQSAAPCLMDMWTPALEEANLPAVAPEVITFDSGSVTNPCGRRDADETAMYCSANHTIYMTASYYRDVEGHTQPGVYLGQFAHEFGHAVQGMTGILNAYGTARHDAGAETSRGLELSRRSELQATCFGGMALASLQNGGVNNNHILTAVQDGGQRGDYAGRERDHGSPANNAAWVNQGFSINRITDCNTWLADDSDVS</sequence>
<evidence type="ECO:0000256" key="6">
    <source>
        <dbReference type="SAM" id="SignalP"/>
    </source>
</evidence>
<feature type="signal peptide" evidence="6">
    <location>
        <begin position="1"/>
        <end position="22"/>
    </location>
</feature>
<dbReference type="PANTHER" id="PTHR30168">
    <property type="entry name" value="PUTATIVE MEMBRANE PROTEIN YPFJ"/>
    <property type="match status" value="1"/>
</dbReference>
<evidence type="ECO:0000256" key="2">
    <source>
        <dbReference type="ARBA" id="ARBA00022692"/>
    </source>
</evidence>
<dbReference type="AlphaFoldDB" id="A0A5Q3QCI5"/>
<proteinExistence type="predicted"/>
<dbReference type="PANTHER" id="PTHR30168:SF0">
    <property type="entry name" value="INNER MEMBRANE PROTEIN"/>
    <property type="match status" value="1"/>
</dbReference>
<evidence type="ECO:0000313" key="7">
    <source>
        <dbReference type="EMBL" id="QGK72053.1"/>
    </source>
</evidence>
<evidence type="ECO:0000256" key="1">
    <source>
        <dbReference type="ARBA" id="ARBA00004167"/>
    </source>
</evidence>
<dbReference type="EMBL" id="CP045929">
    <property type="protein sequence ID" value="QGK72053.1"/>
    <property type="molecule type" value="Genomic_DNA"/>
</dbReference>
<name>A0A5Q3QCI5_9PSEU</name>
<dbReference type="KEGG" id="sace:GIY23_04705"/>
<gene>
    <name evidence="7" type="ORF">GIY23_04705</name>
</gene>
<protein>
    <recommendedName>
        <fullName evidence="9">Peptidase</fullName>
    </recommendedName>
</protein>
<keyword evidence="3" id="KW-1133">Transmembrane helix</keyword>
<keyword evidence="8" id="KW-1185">Reference proteome</keyword>
<reference evidence="8" key="1">
    <citation type="submission" date="2019-11" db="EMBL/GenBank/DDBJ databases">
        <title>The complete genome sequence of Saccharopolyspora sp. E2A.</title>
        <authorList>
            <person name="Zhang G."/>
        </authorList>
    </citation>
    <scope>NUCLEOTIDE SEQUENCE [LARGE SCALE GENOMIC DNA]</scope>
    <source>
        <strain evidence="8">E2A</strain>
    </source>
</reference>
<keyword evidence="6" id="KW-0732">Signal</keyword>
<comment type="subcellular location">
    <subcellularLocation>
        <location evidence="1">Membrane</location>
        <topology evidence="1">Single-pass membrane protein</topology>
    </subcellularLocation>
</comment>
<feature type="chain" id="PRO_5024350952" description="Peptidase" evidence="6">
    <location>
        <begin position="23"/>
        <end position="319"/>
    </location>
</feature>
<accession>A0A5Q3QCI5</accession>
<dbReference type="InterPro" id="IPR007343">
    <property type="entry name" value="Uncharacterised_pept_Zn_put"/>
</dbReference>
<dbReference type="Pfam" id="PF04228">
    <property type="entry name" value="Zn_peptidase"/>
    <property type="match status" value="1"/>
</dbReference>
<evidence type="ECO:0000256" key="3">
    <source>
        <dbReference type="ARBA" id="ARBA00022989"/>
    </source>
</evidence>
<feature type="compositionally biased region" description="Low complexity" evidence="5">
    <location>
        <begin position="46"/>
        <end position="76"/>
    </location>
</feature>